<keyword evidence="2" id="KW-0158">Chromosome</keyword>
<accession>A0A6A1VHD9</accession>
<dbReference type="SMART" id="SM00976">
    <property type="entry name" value="Telo_bind"/>
    <property type="match status" value="1"/>
</dbReference>
<evidence type="ECO:0000313" key="8">
    <source>
        <dbReference type="EMBL" id="KAB1212269.1"/>
    </source>
</evidence>
<feature type="domain" description="Telomeric single stranded DNA binding POT1/Cdc13" evidence="7">
    <location>
        <begin position="9"/>
        <end position="144"/>
    </location>
</feature>
<evidence type="ECO:0000256" key="2">
    <source>
        <dbReference type="ARBA" id="ARBA00022454"/>
    </source>
</evidence>
<dbReference type="AlphaFoldDB" id="A0A6A1VHD9"/>
<evidence type="ECO:0000256" key="4">
    <source>
        <dbReference type="ARBA" id="ARBA00023125"/>
    </source>
</evidence>
<keyword evidence="6" id="KW-0812">Transmembrane</keyword>
<comment type="caution">
    <text evidence="8">The sequence shown here is derived from an EMBL/GenBank/DDBJ whole genome shotgun (WGS) entry which is preliminary data.</text>
</comment>
<evidence type="ECO:0000313" key="9">
    <source>
        <dbReference type="Proteomes" id="UP000516437"/>
    </source>
</evidence>
<dbReference type="Pfam" id="PF02765">
    <property type="entry name" value="POT1"/>
    <property type="match status" value="1"/>
</dbReference>
<dbReference type="EMBL" id="RXIC02000023">
    <property type="protein sequence ID" value="KAB1212269.1"/>
    <property type="molecule type" value="Genomic_DNA"/>
</dbReference>
<keyword evidence="6" id="KW-0472">Membrane</keyword>
<dbReference type="GO" id="GO:0016233">
    <property type="term" value="P:telomere capping"/>
    <property type="evidence" value="ECO:0007669"/>
    <property type="project" value="TreeGrafter"/>
</dbReference>
<dbReference type="GO" id="GO:0032210">
    <property type="term" value="P:regulation of telomere maintenance via telomerase"/>
    <property type="evidence" value="ECO:0007669"/>
    <property type="project" value="TreeGrafter"/>
</dbReference>
<evidence type="ECO:0000256" key="3">
    <source>
        <dbReference type="ARBA" id="ARBA00022895"/>
    </source>
</evidence>
<evidence type="ECO:0000256" key="5">
    <source>
        <dbReference type="SAM" id="MobiDB-lite"/>
    </source>
</evidence>
<proteinExistence type="predicted"/>
<dbReference type="PANTHER" id="PTHR14513:SF0">
    <property type="entry name" value="PROTECTION OF TELOMERES PROTEIN 1"/>
    <property type="match status" value="1"/>
</dbReference>
<gene>
    <name evidence="8" type="ORF">CJ030_MR5G025037</name>
</gene>
<dbReference type="GO" id="GO:0010521">
    <property type="term" value="F:telomerase inhibitor activity"/>
    <property type="evidence" value="ECO:0007669"/>
    <property type="project" value="TreeGrafter"/>
</dbReference>
<dbReference type="SUPFAM" id="SSF50249">
    <property type="entry name" value="Nucleic acid-binding proteins"/>
    <property type="match status" value="2"/>
</dbReference>
<feature type="transmembrane region" description="Helical" evidence="6">
    <location>
        <begin position="316"/>
        <end position="338"/>
    </location>
</feature>
<protein>
    <submittedName>
        <fullName evidence="8">Protection of telomeres protein 1b</fullName>
    </submittedName>
</protein>
<dbReference type="CDD" id="cd04497">
    <property type="entry name" value="hPOT1_OB1_like"/>
    <property type="match status" value="1"/>
</dbReference>
<evidence type="ECO:0000256" key="6">
    <source>
        <dbReference type="SAM" id="Phobius"/>
    </source>
</evidence>
<dbReference type="InterPro" id="IPR012340">
    <property type="entry name" value="NA-bd_OB-fold"/>
</dbReference>
<dbReference type="Proteomes" id="UP000516437">
    <property type="component" value="Chromosome 5"/>
</dbReference>
<name>A0A6A1VHD9_9ROSI</name>
<dbReference type="Pfam" id="PF25507">
    <property type="entry name" value="OB_POT1A"/>
    <property type="match status" value="1"/>
</dbReference>
<keyword evidence="4" id="KW-0238">DNA-binding</keyword>
<dbReference type="InterPro" id="IPR011564">
    <property type="entry name" value="Telomer_end-bd_POT1/Cdc13"/>
</dbReference>
<dbReference type="InterPro" id="IPR057620">
    <property type="entry name" value="POT1A/B-like_OB"/>
</dbReference>
<evidence type="ECO:0000259" key="7">
    <source>
        <dbReference type="SMART" id="SM00976"/>
    </source>
</evidence>
<dbReference type="Gene3D" id="2.40.50.140">
    <property type="entry name" value="Nucleic acid-binding proteins"/>
    <property type="match status" value="2"/>
</dbReference>
<sequence length="478" mass="55037">MGYRDDYKFLQIQDAIAAVNQKVNLIGVVIQFGATRRTKGSDWCTTLKIIDESYPKHGFSVNVFAESMEKLPHIVSAGDIIQISRVVMKPHCWEAHAVFNKRFSSFALYDGKESEDFHPYQVSSNFRPRDLDKKFIEGLRKWLVNFQLDEGLTDFLFVREIKEGRHVNLACKILHVYEVAKDEWMAYVWDGTDAAPTSLPTKLEDELNDPLPLQLESLPLPRDLLCTFPTVGTILRVTFDQSIQKHRLHLLLVGTWVKFVNILCEVRSGLWLGVLTQFTKLRCMSNEDHLIAERQRLYDERLSAEFGRVPYWCFPWSHITGFTLAFCVFPFLDILVFWKSSDHVTAKFKCVARVVAALPWRAEDFRSPLGTYRIRLTLEDPTARIHALLYGEDGEKFFDGSPASDVLTRKLNKLLGLTVSDNSKEMKNAPGKNSPGAEKIRNASRNPPWAQFCLKSYYLSKNEVWGSRQYRIFGTRLH</sequence>
<dbReference type="InterPro" id="IPR028389">
    <property type="entry name" value="POT1"/>
</dbReference>
<dbReference type="GO" id="GO:0000783">
    <property type="term" value="C:nuclear telomere cap complex"/>
    <property type="evidence" value="ECO:0007669"/>
    <property type="project" value="TreeGrafter"/>
</dbReference>
<organism evidence="8 9">
    <name type="scientific">Morella rubra</name>
    <name type="common">Chinese bayberry</name>
    <dbReference type="NCBI Taxonomy" id="262757"/>
    <lineage>
        <taxon>Eukaryota</taxon>
        <taxon>Viridiplantae</taxon>
        <taxon>Streptophyta</taxon>
        <taxon>Embryophyta</taxon>
        <taxon>Tracheophyta</taxon>
        <taxon>Spermatophyta</taxon>
        <taxon>Magnoliopsida</taxon>
        <taxon>eudicotyledons</taxon>
        <taxon>Gunneridae</taxon>
        <taxon>Pentapetalae</taxon>
        <taxon>rosids</taxon>
        <taxon>fabids</taxon>
        <taxon>Fagales</taxon>
        <taxon>Myricaceae</taxon>
        <taxon>Morella</taxon>
    </lineage>
</organism>
<dbReference type="GO" id="GO:0098505">
    <property type="term" value="F:G-rich strand telomeric DNA binding"/>
    <property type="evidence" value="ECO:0007669"/>
    <property type="project" value="TreeGrafter"/>
</dbReference>
<comment type="subcellular location">
    <subcellularLocation>
        <location evidence="1">Chromosome</location>
        <location evidence="1">Telomere</location>
    </subcellularLocation>
</comment>
<feature type="region of interest" description="Disordered" evidence="5">
    <location>
        <begin position="423"/>
        <end position="443"/>
    </location>
</feature>
<reference evidence="8 9" key="1">
    <citation type="journal article" date="2019" name="Plant Biotechnol. J.">
        <title>The red bayberry genome and genetic basis of sex determination.</title>
        <authorList>
            <person name="Jia H.M."/>
            <person name="Jia H.J."/>
            <person name="Cai Q.L."/>
            <person name="Wang Y."/>
            <person name="Zhao H.B."/>
            <person name="Yang W.F."/>
            <person name="Wang G.Y."/>
            <person name="Li Y.H."/>
            <person name="Zhan D.L."/>
            <person name="Shen Y.T."/>
            <person name="Niu Q.F."/>
            <person name="Chang L."/>
            <person name="Qiu J."/>
            <person name="Zhao L."/>
            <person name="Xie H.B."/>
            <person name="Fu W.Y."/>
            <person name="Jin J."/>
            <person name="Li X.W."/>
            <person name="Jiao Y."/>
            <person name="Zhou C.C."/>
            <person name="Tu T."/>
            <person name="Chai C.Y."/>
            <person name="Gao J.L."/>
            <person name="Fan L.J."/>
            <person name="van de Weg E."/>
            <person name="Wang J.Y."/>
            <person name="Gao Z.S."/>
        </authorList>
    </citation>
    <scope>NUCLEOTIDE SEQUENCE [LARGE SCALE GENOMIC DNA]</scope>
    <source>
        <tissue evidence="8">Leaves</tissue>
    </source>
</reference>
<keyword evidence="3" id="KW-0779">Telomere</keyword>
<evidence type="ECO:0000256" key="1">
    <source>
        <dbReference type="ARBA" id="ARBA00004574"/>
    </source>
</evidence>
<dbReference type="PANTHER" id="PTHR14513">
    <property type="entry name" value="PROTECTION OF TELOMERES 1"/>
    <property type="match status" value="1"/>
</dbReference>
<dbReference type="OrthoDB" id="2186770at2759"/>
<keyword evidence="6" id="KW-1133">Transmembrane helix</keyword>
<keyword evidence="9" id="KW-1185">Reference proteome</keyword>